<dbReference type="InterPro" id="IPR003593">
    <property type="entry name" value="AAA+_ATPase"/>
</dbReference>
<evidence type="ECO:0000256" key="8">
    <source>
        <dbReference type="ARBA" id="ARBA00023136"/>
    </source>
</evidence>
<dbReference type="Pfam" id="PF09383">
    <property type="entry name" value="NIL"/>
    <property type="match status" value="1"/>
</dbReference>
<dbReference type="EMBL" id="AVBG01000018">
    <property type="protein sequence ID" value="KGP89966.1"/>
    <property type="molecule type" value="Genomic_DNA"/>
</dbReference>
<keyword evidence="8" id="KW-0472">Membrane</keyword>
<accession>A0A0A2UTZ3</accession>
<keyword evidence="4" id="KW-0547">Nucleotide-binding</keyword>
<dbReference type="Proteomes" id="UP000030153">
    <property type="component" value="Unassembled WGS sequence"/>
</dbReference>
<dbReference type="SUPFAM" id="SSF52540">
    <property type="entry name" value="P-loop containing nucleoside triphosphate hydrolases"/>
    <property type="match status" value="1"/>
</dbReference>
<dbReference type="GO" id="GO:0006865">
    <property type="term" value="P:amino acid transport"/>
    <property type="evidence" value="ECO:0007669"/>
    <property type="project" value="UniProtKB-KW"/>
</dbReference>
<dbReference type="InterPro" id="IPR017871">
    <property type="entry name" value="ABC_transporter-like_CS"/>
</dbReference>
<feature type="domain" description="ABC transporter" evidence="9">
    <location>
        <begin position="2"/>
        <end position="241"/>
    </location>
</feature>
<dbReference type="InterPro" id="IPR050086">
    <property type="entry name" value="MetN_ABC_transporter-like"/>
</dbReference>
<dbReference type="AlphaFoldDB" id="A0A0A2UTZ3"/>
<reference evidence="10 11" key="1">
    <citation type="submission" date="2013-08" db="EMBL/GenBank/DDBJ databases">
        <title>Genome of Pontibacillus chungwhensis.</title>
        <authorList>
            <person name="Wang Q."/>
            <person name="Wang G."/>
        </authorList>
    </citation>
    <scope>NUCLEOTIDE SEQUENCE [LARGE SCALE GENOMIC DNA]</scope>
    <source>
        <strain evidence="10 11">BH030062</strain>
    </source>
</reference>
<evidence type="ECO:0000256" key="4">
    <source>
        <dbReference type="ARBA" id="ARBA00022741"/>
    </source>
</evidence>
<dbReference type="InterPro" id="IPR003439">
    <property type="entry name" value="ABC_transporter-like_ATP-bd"/>
</dbReference>
<name>A0A0A2UTZ3_9BACI</name>
<dbReference type="STRING" id="1385513.N780_07765"/>
<evidence type="ECO:0000256" key="2">
    <source>
        <dbReference type="ARBA" id="ARBA00022448"/>
    </source>
</evidence>
<proteinExistence type="inferred from homology"/>
<evidence type="ECO:0000256" key="6">
    <source>
        <dbReference type="ARBA" id="ARBA00022967"/>
    </source>
</evidence>
<evidence type="ECO:0000313" key="11">
    <source>
        <dbReference type="Proteomes" id="UP000030153"/>
    </source>
</evidence>
<dbReference type="Gene3D" id="3.30.70.260">
    <property type="match status" value="1"/>
</dbReference>
<gene>
    <name evidence="10" type="ORF">N780_07765</name>
</gene>
<dbReference type="PANTHER" id="PTHR43166">
    <property type="entry name" value="AMINO ACID IMPORT ATP-BINDING PROTEIN"/>
    <property type="match status" value="1"/>
</dbReference>
<dbReference type="CDD" id="cd03258">
    <property type="entry name" value="ABC_MetN_methionine_transporter"/>
    <property type="match status" value="1"/>
</dbReference>
<evidence type="ECO:0000256" key="5">
    <source>
        <dbReference type="ARBA" id="ARBA00022840"/>
    </source>
</evidence>
<dbReference type="SMART" id="SM00930">
    <property type="entry name" value="NIL"/>
    <property type="match status" value="1"/>
</dbReference>
<evidence type="ECO:0000256" key="1">
    <source>
        <dbReference type="ARBA" id="ARBA00005417"/>
    </source>
</evidence>
<dbReference type="eggNOG" id="COG1135">
    <property type="taxonomic scope" value="Bacteria"/>
</dbReference>
<evidence type="ECO:0000256" key="7">
    <source>
        <dbReference type="ARBA" id="ARBA00022970"/>
    </source>
</evidence>
<comment type="caution">
    <text evidence="10">The sequence shown here is derived from an EMBL/GenBank/DDBJ whole genome shotgun (WGS) entry which is preliminary data.</text>
</comment>
<sequence length="347" mass="38105">MISIQQLSKTYASKEGTVIGVDDVSLDINQGEVFGIVGYSGAGKSTLLRCLNILERPTSGKVTIDGIDLMSLSSKELRKARQSIGMIFQGFHLTMAKTVVENVGFALKAAGVGRIERKQRAEELLELVGLSDKANQYPAQLSGGQKQRVSIARALANNPKVLLCDEATSALDPNTTQSILQLLKKINQELGLTIVLITHEMEVVKEICDRCAVMEQGRVVEEGDTYDIFANPKNELTERFIKTVIDFTIPEALLKKSEGTIVLLKFTGDLAGEAVVSDLLQEHRIRGNILHGKIDYIQEKPLGTFVMELKGDNQEINRALASLRATLGEVEVIENDRSTDYTMARAE</sequence>
<evidence type="ECO:0000256" key="3">
    <source>
        <dbReference type="ARBA" id="ARBA00022475"/>
    </source>
</evidence>
<dbReference type="OrthoDB" id="9802264at2"/>
<protein>
    <submittedName>
        <fullName evidence="10">Methionine ABC transporter ATP-binding protein</fullName>
    </submittedName>
</protein>
<comment type="similarity">
    <text evidence="1">Belongs to the ABC transporter superfamily.</text>
</comment>
<dbReference type="FunFam" id="3.40.50.300:FF:000056">
    <property type="entry name" value="Cell division ATP-binding protein FtsE"/>
    <property type="match status" value="1"/>
</dbReference>
<dbReference type="GO" id="GO:0016887">
    <property type="term" value="F:ATP hydrolysis activity"/>
    <property type="evidence" value="ECO:0007669"/>
    <property type="project" value="InterPro"/>
</dbReference>
<dbReference type="SUPFAM" id="SSF55021">
    <property type="entry name" value="ACT-like"/>
    <property type="match status" value="1"/>
</dbReference>
<dbReference type="GO" id="GO:0005886">
    <property type="term" value="C:plasma membrane"/>
    <property type="evidence" value="ECO:0007669"/>
    <property type="project" value="UniProtKB-ARBA"/>
</dbReference>
<evidence type="ECO:0000259" key="9">
    <source>
        <dbReference type="PROSITE" id="PS50893"/>
    </source>
</evidence>
<keyword evidence="7" id="KW-0029">Amino-acid transport</keyword>
<dbReference type="SMART" id="SM00382">
    <property type="entry name" value="AAA"/>
    <property type="match status" value="1"/>
</dbReference>
<dbReference type="PROSITE" id="PS50893">
    <property type="entry name" value="ABC_TRANSPORTER_2"/>
    <property type="match status" value="1"/>
</dbReference>
<dbReference type="InterPro" id="IPR045865">
    <property type="entry name" value="ACT-like_dom_sf"/>
</dbReference>
<dbReference type="RefSeq" id="WP_036787042.1">
    <property type="nucleotide sequence ID" value="NZ_AVBG01000018.1"/>
</dbReference>
<dbReference type="InterPro" id="IPR041701">
    <property type="entry name" value="MetN_ABC"/>
</dbReference>
<dbReference type="PANTHER" id="PTHR43166:SF30">
    <property type="entry name" value="METHIONINE IMPORT ATP-BINDING PROTEIN METN"/>
    <property type="match status" value="1"/>
</dbReference>
<keyword evidence="11" id="KW-1185">Reference proteome</keyword>
<dbReference type="InterPro" id="IPR027417">
    <property type="entry name" value="P-loop_NTPase"/>
</dbReference>
<dbReference type="GO" id="GO:0005524">
    <property type="term" value="F:ATP binding"/>
    <property type="evidence" value="ECO:0007669"/>
    <property type="project" value="UniProtKB-KW"/>
</dbReference>
<keyword evidence="3" id="KW-1003">Cell membrane</keyword>
<keyword evidence="2" id="KW-0813">Transport</keyword>
<keyword evidence="5 10" id="KW-0067">ATP-binding</keyword>
<keyword evidence="6" id="KW-1278">Translocase</keyword>
<organism evidence="10 11">
    <name type="scientific">Pontibacillus chungwhensis BH030062</name>
    <dbReference type="NCBI Taxonomy" id="1385513"/>
    <lineage>
        <taxon>Bacteria</taxon>
        <taxon>Bacillati</taxon>
        <taxon>Bacillota</taxon>
        <taxon>Bacilli</taxon>
        <taxon>Bacillales</taxon>
        <taxon>Bacillaceae</taxon>
        <taxon>Pontibacillus</taxon>
    </lineage>
</organism>
<dbReference type="InterPro" id="IPR018449">
    <property type="entry name" value="NIL_domain"/>
</dbReference>
<dbReference type="Pfam" id="PF00005">
    <property type="entry name" value="ABC_tran"/>
    <property type="match status" value="1"/>
</dbReference>
<dbReference type="Gene3D" id="3.40.50.300">
    <property type="entry name" value="P-loop containing nucleotide triphosphate hydrolases"/>
    <property type="match status" value="1"/>
</dbReference>
<dbReference type="PROSITE" id="PS00211">
    <property type="entry name" value="ABC_TRANSPORTER_1"/>
    <property type="match status" value="1"/>
</dbReference>
<evidence type="ECO:0000313" key="10">
    <source>
        <dbReference type="EMBL" id="KGP89966.1"/>
    </source>
</evidence>